<keyword evidence="5 8" id="KW-0067">ATP-binding</keyword>
<name>A0A3Q8ERI3_9PROT</name>
<dbReference type="OrthoDB" id="9766019at2"/>
<evidence type="ECO:0000256" key="10">
    <source>
        <dbReference type="SAM" id="MobiDB-lite"/>
    </source>
</evidence>
<gene>
    <name evidence="8 11" type="primary">dnaK</name>
    <name evidence="11" type="ORF">CKSOR_00506</name>
</gene>
<comment type="induction">
    <text evidence="8">By stress conditions e.g. heat shock.</text>
</comment>
<dbReference type="InterPro" id="IPR012725">
    <property type="entry name" value="Chaperone_DnaK"/>
</dbReference>
<dbReference type="HAMAP" id="MF_00332">
    <property type="entry name" value="DnaK"/>
    <property type="match status" value="1"/>
</dbReference>
<dbReference type="KEGG" id="kso:CKSOR_00506"/>
<dbReference type="PROSITE" id="PS00329">
    <property type="entry name" value="HSP70_2"/>
    <property type="match status" value="1"/>
</dbReference>
<evidence type="ECO:0000256" key="8">
    <source>
        <dbReference type="HAMAP-Rule" id="MF_00332"/>
    </source>
</evidence>
<evidence type="ECO:0000256" key="5">
    <source>
        <dbReference type="ARBA" id="ARBA00022840"/>
    </source>
</evidence>
<dbReference type="AlphaFoldDB" id="A0A3Q8ERI3"/>
<dbReference type="Gene3D" id="2.60.34.10">
    <property type="entry name" value="Substrate Binding Domain Of DNAk, Chain A, domain 1"/>
    <property type="match status" value="1"/>
</dbReference>
<evidence type="ECO:0000256" key="7">
    <source>
        <dbReference type="ARBA" id="ARBA00023186"/>
    </source>
</evidence>
<feature type="compositionally biased region" description="Basic and acidic residues" evidence="10">
    <location>
        <begin position="636"/>
        <end position="645"/>
    </location>
</feature>
<dbReference type="Proteomes" id="UP000266796">
    <property type="component" value="Chromosome"/>
</dbReference>
<evidence type="ECO:0000256" key="6">
    <source>
        <dbReference type="ARBA" id="ARBA00023016"/>
    </source>
</evidence>
<proteinExistence type="evidence at transcript level"/>
<dbReference type="FunFam" id="1.20.1270.10:FF:000001">
    <property type="entry name" value="Molecular chaperone DnaK"/>
    <property type="match status" value="1"/>
</dbReference>
<dbReference type="NCBIfam" id="TIGR02350">
    <property type="entry name" value="prok_dnaK"/>
    <property type="match status" value="1"/>
</dbReference>
<dbReference type="Gene3D" id="1.20.1270.10">
    <property type="match status" value="1"/>
</dbReference>
<dbReference type="Gene3D" id="3.90.640.10">
    <property type="entry name" value="Actin, Chain A, domain 4"/>
    <property type="match status" value="1"/>
</dbReference>
<dbReference type="SUPFAM" id="SSF100920">
    <property type="entry name" value="Heat shock protein 70kD (HSP70), peptide-binding domain"/>
    <property type="match status" value="1"/>
</dbReference>
<dbReference type="CDD" id="cd10234">
    <property type="entry name" value="ASKHA_NBD_HSP70_DnaK-like"/>
    <property type="match status" value="1"/>
</dbReference>
<dbReference type="GO" id="GO:0051082">
    <property type="term" value="F:unfolded protein binding"/>
    <property type="evidence" value="ECO:0007669"/>
    <property type="project" value="InterPro"/>
</dbReference>
<dbReference type="FunFam" id="3.30.420.40:FF:000004">
    <property type="entry name" value="Molecular chaperone DnaK"/>
    <property type="match status" value="1"/>
</dbReference>
<evidence type="ECO:0000256" key="1">
    <source>
        <dbReference type="ARBA" id="ARBA00007381"/>
    </source>
</evidence>
<dbReference type="FunFam" id="3.90.640.10:FF:000003">
    <property type="entry name" value="Molecular chaperone DnaK"/>
    <property type="match status" value="1"/>
</dbReference>
<feature type="modified residue" description="Phosphothreonine; by autocatalysis" evidence="8">
    <location>
        <position position="200"/>
    </location>
</feature>
<keyword evidence="4 8" id="KW-0547">Nucleotide-binding</keyword>
<dbReference type="InterPro" id="IPR029047">
    <property type="entry name" value="HSP70_peptide-bd_sf"/>
</dbReference>
<dbReference type="InterPro" id="IPR018181">
    <property type="entry name" value="Heat_shock_70_CS"/>
</dbReference>
<evidence type="ECO:0000313" key="11">
    <source>
        <dbReference type="EMBL" id="AWD32614.1"/>
    </source>
</evidence>
<dbReference type="InterPro" id="IPR029048">
    <property type="entry name" value="HSP70_C_sf"/>
</dbReference>
<evidence type="ECO:0000256" key="9">
    <source>
        <dbReference type="RuleBase" id="RU003322"/>
    </source>
</evidence>
<protein>
    <recommendedName>
        <fullName evidence="2 8">Chaperone protein DnaK</fullName>
    </recommendedName>
    <alternativeName>
        <fullName evidence="8">HSP70</fullName>
    </alternativeName>
    <alternativeName>
        <fullName evidence="8">Heat shock 70 kDa protein</fullName>
    </alternativeName>
    <alternativeName>
        <fullName evidence="8">Heat shock protein 70</fullName>
    </alternativeName>
</protein>
<dbReference type="NCBIfam" id="NF001413">
    <property type="entry name" value="PRK00290.1"/>
    <property type="match status" value="1"/>
</dbReference>
<comment type="function">
    <text evidence="8">Acts as a chaperone.</text>
</comment>
<dbReference type="InterPro" id="IPR043129">
    <property type="entry name" value="ATPase_NBD"/>
</dbReference>
<dbReference type="Pfam" id="PF00012">
    <property type="entry name" value="HSP70"/>
    <property type="match status" value="1"/>
</dbReference>
<dbReference type="FunFam" id="2.60.34.10:FF:000014">
    <property type="entry name" value="Chaperone protein DnaK HSP70"/>
    <property type="match status" value="1"/>
</dbReference>
<feature type="region of interest" description="Disordered" evidence="10">
    <location>
        <begin position="608"/>
        <end position="645"/>
    </location>
</feature>
<dbReference type="GO" id="GO:0140662">
    <property type="term" value="F:ATP-dependent protein folding chaperone"/>
    <property type="evidence" value="ECO:0007669"/>
    <property type="project" value="InterPro"/>
</dbReference>
<dbReference type="GO" id="GO:0005524">
    <property type="term" value="F:ATP binding"/>
    <property type="evidence" value="ECO:0007669"/>
    <property type="project" value="UniProtKB-UniRule"/>
</dbReference>
<dbReference type="PANTHER" id="PTHR19375">
    <property type="entry name" value="HEAT SHOCK PROTEIN 70KDA"/>
    <property type="match status" value="1"/>
</dbReference>
<dbReference type="PROSITE" id="PS01036">
    <property type="entry name" value="HSP70_3"/>
    <property type="match status" value="1"/>
</dbReference>
<dbReference type="PROSITE" id="PS00297">
    <property type="entry name" value="HSP70_1"/>
    <property type="match status" value="1"/>
</dbReference>
<evidence type="ECO:0000256" key="4">
    <source>
        <dbReference type="ARBA" id="ARBA00022741"/>
    </source>
</evidence>
<dbReference type="SUPFAM" id="SSF53067">
    <property type="entry name" value="Actin-like ATPase domain"/>
    <property type="match status" value="2"/>
</dbReference>
<dbReference type="SUPFAM" id="SSF100934">
    <property type="entry name" value="Heat shock protein 70kD (HSP70), C-terminal subdomain"/>
    <property type="match status" value="1"/>
</dbReference>
<keyword evidence="6 8" id="KW-0346">Stress response</keyword>
<evidence type="ECO:0000256" key="2">
    <source>
        <dbReference type="ARBA" id="ARBA00014415"/>
    </source>
</evidence>
<dbReference type="NCBIfam" id="NF003520">
    <property type="entry name" value="PRK05183.1"/>
    <property type="match status" value="1"/>
</dbReference>
<keyword evidence="7 8" id="KW-0143">Chaperone</keyword>
<organism evidence="11 12">
    <name type="scientific">Candidatus Kinetoplastidibacterium kentomonadis</name>
    <dbReference type="NCBI Taxonomy" id="1576550"/>
    <lineage>
        <taxon>Bacteria</taxon>
        <taxon>Pseudomonadati</taxon>
        <taxon>Pseudomonadota</taxon>
        <taxon>Betaproteobacteria</taxon>
        <taxon>Candidatus Kinetoplastidibacterium</taxon>
    </lineage>
</organism>
<dbReference type="PRINTS" id="PR00301">
    <property type="entry name" value="HEATSHOCK70"/>
</dbReference>
<evidence type="ECO:0000256" key="3">
    <source>
        <dbReference type="ARBA" id="ARBA00022553"/>
    </source>
</evidence>
<keyword evidence="3 8" id="KW-0597">Phosphoprotein</keyword>
<dbReference type="InterPro" id="IPR013126">
    <property type="entry name" value="Hsp_70_fam"/>
</dbReference>
<feature type="compositionally biased region" description="Polar residues" evidence="10">
    <location>
        <begin position="609"/>
        <end position="623"/>
    </location>
</feature>
<reference evidence="11 12" key="1">
    <citation type="journal article" date="2018" name="Parasitology">
        <title>The reduced genome of Candidatus Kinetoplastibacterium sorsogonicusi, the endosymbiont of Kentomonas sorsogonicus (Trypanosomatidae): loss of the haem-synthesis pathway.</title>
        <authorList>
            <person name="Silva F.M."/>
            <person name="Kostygov A.Y."/>
            <person name="Spodareva V.V."/>
            <person name="Butenko A."/>
            <person name="Tossou R."/>
            <person name="Lukes J."/>
            <person name="Yurchenko V."/>
            <person name="Alves J.M.P."/>
        </authorList>
    </citation>
    <scope>NUCLEOTIDE SEQUENCE [LARGE SCALE GENOMIC DNA]</scope>
    <source>
        <strain evidence="11 12">MF-08</strain>
    </source>
</reference>
<dbReference type="EMBL" id="CP025628">
    <property type="protein sequence ID" value="AWD32614.1"/>
    <property type="molecule type" value="Genomic_DNA"/>
</dbReference>
<accession>A0A3Q8ERI3</accession>
<sequence>MGKTIGIDLGTTNSCVAVMDGKQVRIIENSEGARTTPSIVAYMEDGEILVGASAKRQAVTNAKNTIYASKRLIGRKFSEDAVKKDIALMPYKIIKADNGDAWIEIRDKKIAPPQISAEILRKMKKTAEDYLGEEVTEAVITVPAYFNDSQRQATKDAGRIAGLNVKRIINEPTAAALAFGLDKSDKRDKKIAVYDLGGGTFDVSIIEIADIDGEKQFEVLSTNGDTFLGGEDFDQNLIEYIISEFKKENGIDLTKDMLALQRLKDSAEKAKIELSSSQQTEINLPYITADSSGPKHLNMKISRAKFESLVEDLIDRSISPCKIAIKDAGISVSEIDDVILVGGMTRMPKVQEKVKEFFGKDPRKDINPDEAVAAGAAVQGAVLSGDKKDVLLLDVTPLSLGIETLGGVMTKMINKNTTIPTKYSQVFSTAEDNQPSVTIKVYQGEREIAVHNKALGEFNLEGIPASPRGMPQIEVTFDIDANGILHVSAKDKGTGKENKITIKANSGLSEAEIQKMVKDAEINAEEDHRLAELAQVRNNADALIHSTRKSITEYGDKLDASDKDKIENAIKDLEKSLQDGDKASIEEKVNNLTTASQKLGELLYADMQAKQSTENNQQNSNDNKASEENTDNVVDAEFKEVNKDK</sequence>
<dbReference type="Gene3D" id="3.30.420.40">
    <property type="match status" value="2"/>
</dbReference>
<dbReference type="RefSeq" id="WP_108674018.1">
    <property type="nucleotide sequence ID" value="NZ_CP025628.1"/>
</dbReference>
<comment type="similarity">
    <text evidence="1 8 9">Belongs to the heat shock protein 70 family.</text>
</comment>
<evidence type="ECO:0000313" key="12">
    <source>
        <dbReference type="Proteomes" id="UP000266796"/>
    </source>
</evidence>
<keyword evidence="12" id="KW-1185">Reference proteome</keyword>